<feature type="transmembrane region" description="Helical" evidence="1">
    <location>
        <begin position="7"/>
        <end position="23"/>
    </location>
</feature>
<evidence type="ECO:0000313" key="2">
    <source>
        <dbReference type="EMBL" id="GBF40676.1"/>
    </source>
</evidence>
<keyword evidence="1" id="KW-1133">Transmembrane helix</keyword>
<gene>
    <name evidence="2" type="ORF">LPTSP1_36940</name>
</gene>
<name>A0A2P2D7R7_9LEPT</name>
<dbReference type="AlphaFoldDB" id="A0A2P2D7R7"/>
<accession>A0A2P2D7R7</accession>
<keyword evidence="3" id="KW-1185">Reference proteome</keyword>
<evidence type="ECO:0000256" key="1">
    <source>
        <dbReference type="SAM" id="Phobius"/>
    </source>
</evidence>
<comment type="caution">
    <text evidence="2">The sequence shown here is derived from an EMBL/GenBank/DDBJ whole genome shotgun (WGS) entry which is preliminary data.</text>
</comment>
<keyword evidence="1" id="KW-0472">Membrane</keyword>
<keyword evidence="1" id="KW-0812">Transmembrane</keyword>
<organism evidence="2 3">
    <name type="scientific">Leptospira johnsonii</name>
    <dbReference type="NCBI Taxonomy" id="1917820"/>
    <lineage>
        <taxon>Bacteria</taxon>
        <taxon>Pseudomonadati</taxon>
        <taxon>Spirochaetota</taxon>
        <taxon>Spirochaetia</taxon>
        <taxon>Leptospirales</taxon>
        <taxon>Leptospiraceae</taxon>
        <taxon>Leptospira</taxon>
    </lineage>
</organism>
<proteinExistence type="predicted"/>
<dbReference type="EMBL" id="BFAY01000013">
    <property type="protein sequence ID" value="GBF40676.1"/>
    <property type="molecule type" value="Genomic_DNA"/>
</dbReference>
<protein>
    <submittedName>
        <fullName evidence="2">Uncharacterized protein</fullName>
    </submittedName>
</protein>
<sequence>MFLEKTLLFLVGIVIGNYIYQFFGSKDYDAAFERSYFQAAAIGMCLFMHYLNGNLK</sequence>
<feature type="transmembrane region" description="Helical" evidence="1">
    <location>
        <begin position="35"/>
        <end position="52"/>
    </location>
</feature>
<dbReference type="RefSeq" id="WP_167396480.1">
    <property type="nucleotide sequence ID" value="NZ_BFAY01000013.1"/>
</dbReference>
<reference evidence="2 3" key="1">
    <citation type="submission" date="2018-02" db="EMBL/GenBank/DDBJ databases">
        <title>Novel Leptospira species isolated from soil and water in Japan.</title>
        <authorList>
            <person name="Nakao R."/>
            <person name="Masuzawa T."/>
        </authorList>
    </citation>
    <scope>NUCLEOTIDE SEQUENCE [LARGE SCALE GENOMIC DNA]</scope>
    <source>
        <strain evidence="2 3">E8</strain>
    </source>
</reference>
<evidence type="ECO:0000313" key="3">
    <source>
        <dbReference type="Proteomes" id="UP000245076"/>
    </source>
</evidence>
<dbReference type="Proteomes" id="UP000245076">
    <property type="component" value="Unassembled WGS sequence"/>
</dbReference>